<dbReference type="EMBL" id="GAIX01008609">
    <property type="protein sequence ID" value="JAA83951.1"/>
    <property type="molecule type" value="Transcribed_RNA"/>
</dbReference>
<dbReference type="AlphaFoldDB" id="S4NYG3"/>
<keyword evidence="1" id="KW-0675">Receptor</keyword>
<reference evidence="1" key="2">
    <citation type="submission" date="2013-05" db="EMBL/GenBank/DDBJ databases">
        <authorList>
            <person name="Carter J.-M."/>
            <person name="Baker S.C."/>
            <person name="Pink R."/>
            <person name="Carter D.R.F."/>
            <person name="Collins A."/>
            <person name="Tomlin J."/>
            <person name="Gibbs M."/>
            <person name="Breuker C.J."/>
        </authorList>
    </citation>
    <scope>NUCLEOTIDE SEQUENCE</scope>
    <source>
        <tissue evidence="1">Ovary</tissue>
    </source>
</reference>
<proteinExistence type="predicted"/>
<reference evidence="1" key="1">
    <citation type="journal article" date="2013" name="BMC Genomics">
        <title>Unscrambling butterfly oogenesis.</title>
        <authorList>
            <person name="Carter J.M."/>
            <person name="Baker S.C."/>
            <person name="Pink R."/>
            <person name="Carter D.R."/>
            <person name="Collins A."/>
            <person name="Tomlin J."/>
            <person name="Gibbs M."/>
            <person name="Breuker C.J."/>
        </authorList>
    </citation>
    <scope>NUCLEOTIDE SEQUENCE</scope>
    <source>
        <tissue evidence="1">Ovary</tissue>
    </source>
</reference>
<protein>
    <submittedName>
        <fullName evidence="1">Putative G-protein coupled receptor 112</fullName>
    </submittedName>
</protein>
<organism evidence="1">
    <name type="scientific">Pararge aegeria</name>
    <name type="common">speckled wood butterfly</name>
    <dbReference type="NCBI Taxonomy" id="116150"/>
    <lineage>
        <taxon>Eukaryota</taxon>
        <taxon>Metazoa</taxon>
        <taxon>Ecdysozoa</taxon>
        <taxon>Arthropoda</taxon>
        <taxon>Hexapoda</taxon>
        <taxon>Insecta</taxon>
        <taxon>Pterygota</taxon>
        <taxon>Neoptera</taxon>
        <taxon>Endopterygota</taxon>
        <taxon>Lepidoptera</taxon>
        <taxon>Glossata</taxon>
        <taxon>Ditrysia</taxon>
        <taxon>Papilionoidea</taxon>
        <taxon>Nymphalidae</taxon>
        <taxon>Satyrinae</taxon>
        <taxon>Satyrini</taxon>
        <taxon>Parargina</taxon>
        <taxon>Pararge</taxon>
    </lineage>
</organism>
<sequence length="74" mass="7796">LPRTSKLYKGMPASSRNQNTMYTLSLAAVPSSHGNCATMPSTACTSTVRTPASLSCSTVLVSQRTRQSSRNSAS</sequence>
<feature type="non-terminal residue" evidence="1">
    <location>
        <position position="1"/>
    </location>
</feature>
<evidence type="ECO:0000313" key="1">
    <source>
        <dbReference type="EMBL" id="JAA83951.1"/>
    </source>
</evidence>
<accession>S4NYG3</accession>
<name>S4NYG3_9NEOP</name>
<feature type="non-terminal residue" evidence="1">
    <location>
        <position position="74"/>
    </location>
</feature>